<dbReference type="InterPro" id="IPR051790">
    <property type="entry name" value="Cytochrome_c-biogenesis_DsbD"/>
</dbReference>
<dbReference type="EMBL" id="CP012023">
    <property type="protein sequence ID" value="ALI54721.1"/>
    <property type="molecule type" value="Genomic_DNA"/>
</dbReference>
<name>A0A0N9ZG25_9RHOB</name>
<feature type="domain" description="Cytochrome C biogenesis protein transmembrane" evidence="7">
    <location>
        <begin position="7"/>
        <end position="224"/>
    </location>
</feature>
<dbReference type="OrthoDB" id="9803065at2"/>
<keyword evidence="6" id="KW-0472">Membrane</keyword>
<evidence type="ECO:0000256" key="4">
    <source>
        <dbReference type="ARBA" id="ARBA00022748"/>
    </source>
</evidence>
<evidence type="ECO:0000256" key="2">
    <source>
        <dbReference type="ARBA" id="ARBA00006143"/>
    </source>
</evidence>
<proteinExistence type="inferred from homology"/>
<dbReference type="Pfam" id="PF02683">
    <property type="entry name" value="DsbD_TM"/>
    <property type="match status" value="1"/>
</dbReference>
<evidence type="ECO:0000256" key="3">
    <source>
        <dbReference type="ARBA" id="ARBA00022692"/>
    </source>
</evidence>
<protein>
    <submittedName>
        <fullName evidence="8">Sulfur oxidation V protein</fullName>
    </submittedName>
</protein>
<evidence type="ECO:0000256" key="5">
    <source>
        <dbReference type="ARBA" id="ARBA00022989"/>
    </source>
</evidence>
<evidence type="ECO:0000313" key="9">
    <source>
        <dbReference type="Proteomes" id="UP000064920"/>
    </source>
</evidence>
<reference evidence="8 9" key="1">
    <citation type="submission" date="2015-05" db="EMBL/GenBank/DDBJ databases">
        <authorList>
            <person name="Wang D.B."/>
            <person name="Wang M."/>
        </authorList>
    </citation>
    <scope>NUCLEOTIDE SEQUENCE [LARGE SCALE GENOMIC DNA]</scope>
    <source>
        <strain evidence="8 9">IMCC 12053</strain>
    </source>
</reference>
<organism evidence="8 9">
    <name type="scientific">Celeribacter marinus</name>
    <dbReference type="NCBI Taxonomy" id="1397108"/>
    <lineage>
        <taxon>Bacteria</taxon>
        <taxon>Pseudomonadati</taxon>
        <taxon>Pseudomonadota</taxon>
        <taxon>Alphaproteobacteria</taxon>
        <taxon>Rhodobacterales</taxon>
        <taxon>Roseobacteraceae</taxon>
        <taxon>Celeribacter</taxon>
    </lineage>
</organism>
<dbReference type="PANTHER" id="PTHR31272">
    <property type="entry name" value="CYTOCHROME C-TYPE BIOGENESIS PROTEIN HI_1454-RELATED"/>
    <property type="match status" value="1"/>
</dbReference>
<accession>A0A0N9ZG25</accession>
<dbReference type="STRING" id="1397108.IMCC12053_773"/>
<dbReference type="Proteomes" id="UP000064920">
    <property type="component" value="Chromosome"/>
</dbReference>
<dbReference type="GO" id="GO:0016020">
    <property type="term" value="C:membrane"/>
    <property type="evidence" value="ECO:0007669"/>
    <property type="project" value="UniProtKB-SubCell"/>
</dbReference>
<comment type="similarity">
    <text evidence="2">Belongs to the DsbD family.</text>
</comment>
<evidence type="ECO:0000256" key="6">
    <source>
        <dbReference type="ARBA" id="ARBA00023136"/>
    </source>
</evidence>
<dbReference type="GO" id="GO:0017004">
    <property type="term" value="P:cytochrome complex assembly"/>
    <property type="evidence" value="ECO:0007669"/>
    <property type="project" value="UniProtKB-KW"/>
</dbReference>
<dbReference type="AlphaFoldDB" id="A0A0N9ZG25"/>
<keyword evidence="3" id="KW-0812">Transmembrane</keyword>
<evidence type="ECO:0000259" key="7">
    <source>
        <dbReference type="Pfam" id="PF02683"/>
    </source>
</evidence>
<sequence>MLDVSFISAFLGGLVVFFSPCILPIVPFYLSYMAGVGMGEINSDGELAPGVRKRAIASSIMFSLGIITVFVLLGAAAFSLSQAFRSYQDAFRIGAALIVFVMGLHFLGVLKIGLLNRQFQVSGGDVTKMNVWSSYLIGLAFAAGWTPCVGGILTAVVFTASVEETATQGLILMLVFGIGMTLPFVIAAVFIKPFLAFASKFRRHLPKVEKLMGVFLILFALLIATNSVNLIAAWMLETFPAFTKIGSSGTL</sequence>
<keyword evidence="5" id="KW-1133">Transmembrane helix</keyword>
<keyword evidence="4" id="KW-0201">Cytochrome c-type biogenesis</keyword>
<dbReference type="PANTHER" id="PTHR31272:SF4">
    <property type="entry name" value="CYTOCHROME C-TYPE BIOGENESIS PROTEIN HI_1454-RELATED"/>
    <property type="match status" value="1"/>
</dbReference>
<dbReference type="PATRIC" id="fig|1397108.4.peg.801"/>
<comment type="subcellular location">
    <subcellularLocation>
        <location evidence="1">Membrane</location>
        <topology evidence="1">Multi-pass membrane protein</topology>
    </subcellularLocation>
</comment>
<evidence type="ECO:0000256" key="1">
    <source>
        <dbReference type="ARBA" id="ARBA00004141"/>
    </source>
</evidence>
<dbReference type="InterPro" id="IPR003834">
    <property type="entry name" value="Cyt_c_assmbl_TM_dom"/>
</dbReference>
<dbReference type="RefSeq" id="WP_062215883.1">
    <property type="nucleotide sequence ID" value="NZ_CBFHKW010000047.1"/>
</dbReference>
<gene>
    <name evidence="8" type="ORF">IMCC12053_773</name>
</gene>
<dbReference type="KEGG" id="cmar:IMCC12053_773"/>
<keyword evidence="9" id="KW-1185">Reference proteome</keyword>
<evidence type="ECO:0000313" key="8">
    <source>
        <dbReference type="EMBL" id="ALI54721.1"/>
    </source>
</evidence>